<evidence type="ECO:0000256" key="1">
    <source>
        <dbReference type="ARBA" id="ARBA00022729"/>
    </source>
</evidence>
<sequence>MFRRCLSLTLSFVLIFVGLLTISTDANTLSDNKLRLGITSFPTNANPWSQSMQADNVLQERVYSWLTRMNDRTLEMEGDLAENWEVSEDGLVWTISLKKNVIWHDGEKFDADDVIFTYQTLLNSKDKEELTFRRKKDIAEIEKIEKIDDYTVKMTCSVPKAYFTTEPLNTVRIVPEHIWSNMTPKEMLEFNNENPIGTGPFKLKGSFNPQNNILELERNDGYFDGAANIDSMIYILFENKDTMYQAFINGDIDAFDPSKTQVPQLEGNKTFKVMKSMRPMLTQLGFNCWTDPENPNKQHPLSNGNPLLLNPNIRRAFDYSLDKQKLVDMVLGGVGNVGSTLVPTSSGKWHLDIPHEYNPDKAIELLEAEGFTSFTTEEISGREVKVRTNDKKEKLVFRLALLSDGYAWHYRESMPFMAKWLEEVGIGIVVESMDGSTLGEKMKLQGDKACDFDLYIWGWTPGYEPSFILSVLTTDQIGGRSDCMYSNEEYDRLYELQLTQINEEERLETINQMQKIILEEAPYISLYYQGYNEAYRTDKFEGWVQVNNDGTIFNNSSYLEIKPVSLQEKDTEKINEDTDKISNDSDSEETPAKDVQKTKGPSSNPILWIVIIVVVVGFIVFNKKDKR</sequence>
<gene>
    <name evidence="5" type="ORF">SAMN02194393_00395</name>
</gene>
<dbReference type="Gene3D" id="3.40.190.10">
    <property type="entry name" value="Periplasmic binding protein-like II"/>
    <property type="match status" value="1"/>
</dbReference>
<keyword evidence="6" id="KW-1185">Reference proteome</keyword>
<dbReference type="PANTHER" id="PTHR30290">
    <property type="entry name" value="PERIPLASMIC BINDING COMPONENT OF ABC TRANSPORTER"/>
    <property type="match status" value="1"/>
</dbReference>
<keyword evidence="3" id="KW-1133">Transmembrane helix</keyword>
<dbReference type="InterPro" id="IPR030678">
    <property type="entry name" value="Peptide/Ni-bd"/>
</dbReference>
<dbReference type="InterPro" id="IPR039424">
    <property type="entry name" value="SBP_5"/>
</dbReference>
<evidence type="ECO:0000256" key="3">
    <source>
        <dbReference type="SAM" id="Phobius"/>
    </source>
</evidence>
<dbReference type="AlphaFoldDB" id="A0A1T5IHY4"/>
<dbReference type="RefSeq" id="WP_079488941.1">
    <property type="nucleotide sequence ID" value="NZ_FUZT01000001.1"/>
</dbReference>
<evidence type="ECO:0000313" key="6">
    <source>
        <dbReference type="Proteomes" id="UP000190285"/>
    </source>
</evidence>
<dbReference type="GO" id="GO:0042597">
    <property type="term" value="C:periplasmic space"/>
    <property type="evidence" value="ECO:0007669"/>
    <property type="project" value="UniProtKB-ARBA"/>
</dbReference>
<dbReference type="CDD" id="cd00995">
    <property type="entry name" value="PBP2_NikA_DppA_OppA_like"/>
    <property type="match status" value="1"/>
</dbReference>
<dbReference type="GO" id="GO:1904680">
    <property type="term" value="F:peptide transmembrane transporter activity"/>
    <property type="evidence" value="ECO:0007669"/>
    <property type="project" value="TreeGrafter"/>
</dbReference>
<name>A0A1T5IHY4_9FIRM</name>
<dbReference type="GO" id="GO:0043190">
    <property type="term" value="C:ATP-binding cassette (ABC) transporter complex"/>
    <property type="evidence" value="ECO:0007669"/>
    <property type="project" value="InterPro"/>
</dbReference>
<reference evidence="5 6" key="1">
    <citation type="submission" date="2017-02" db="EMBL/GenBank/DDBJ databases">
        <authorList>
            <person name="Peterson S.W."/>
        </authorList>
    </citation>
    <scope>NUCLEOTIDE SEQUENCE [LARGE SCALE GENOMIC DNA]</scope>
    <source>
        <strain evidence="5 6">M1</strain>
    </source>
</reference>
<dbReference type="STRING" id="36842.SAMN02194393_00395"/>
<feature type="compositionally biased region" description="Basic and acidic residues" evidence="2">
    <location>
        <begin position="569"/>
        <end position="583"/>
    </location>
</feature>
<organism evidence="5 6">
    <name type="scientific">Maledivibacter halophilus</name>
    <dbReference type="NCBI Taxonomy" id="36842"/>
    <lineage>
        <taxon>Bacteria</taxon>
        <taxon>Bacillati</taxon>
        <taxon>Bacillota</taxon>
        <taxon>Clostridia</taxon>
        <taxon>Peptostreptococcales</taxon>
        <taxon>Caminicellaceae</taxon>
        <taxon>Maledivibacter</taxon>
    </lineage>
</organism>
<keyword evidence="1" id="KW-0732">Signal</keyword>
<dbReference type="Gene3D" id="3.90.76.10">
    <property type="entry name" value="Dipeptide-binding Protein, Domain 1"/>
    <property type="match status" value="1"/>
</dbReference>
<protein>
    <submittedName>
        <fullName evidence="5">Extracellular solute-binding protein, family 5 Middle</fullName>
    </submittedName>
</protein>
<proteinExistence type="predicted"/>
<keyword evidence="3" id="KW-0472">Membrane</keyword>
<keyword evidence="3" id="KW-0812">Transmembrane</keyword>
<dbReference type="EMBL" id="FUZT01000001">
    <property type="protein sequence ID" value="SKC38755.1"/>
    <property type="molecule type" value="Genomic_DNA"/>
</dbReference>
<dbReference type="InterPro" id="IPR000914">
    <property type="entry name" value="SBP_5_dom"/>
</dbReference>
<evidence type="ECO:0000313" key="5">
    <source>
        <dbReference type="EMBL" id="SKC38755.1"/>
    </source>
</evidence>
<evidence type="ECO:0000256" key="2">
    <source>
        <dbReference type="SAM" id="MobiDB-lite"/>
    </source>
</evidence>
<dbReference type="Proteomes" id="UP000190285">
    <property type="component" value="Unassembled WGS sequence"/>
</dbReference>
<dbReference type="SUPFAM" id="SSF53850">
    <property type="entry name" value="Periplasmic binding protein-like II"/>
    <property type="match status" value="1"/>
</dbReference>
<dbReference type="Gene3D" id="3.10.105.10">
    <property type="entry name" value="Dipeptide-binding Protein, Domain 3"/>
    <property type="match status" value="1"/>
</dbReference>
<dbReference type="Pfam" id="PF00496">
    <property type="entry name" value="SBP_bac_5"/>
    <property type="match status" value="1"/>
</dbReference>
<dbReference type="PANTHER" id="PTHR30290:SF64">
    <property type="entry name" value="ABC TRANSPORTER PERIPLASMIC BINDING PROTEIN"/>
    <property type="match status" value="1"/>
</dbReference>
<accession>A0A1T5IHY4</accession>
<dbReference type="PIRSF" id="PIRSF002741">
    <property type="entry name" value="MppA"/>
    <property type="match status" value="1"/>
</dbReference>
<evidence type="ECO:0000259" key="4">
    <source>
        <dbReference type="Pfam" id="PF00496"/>
    </source>
</evidence>
<feature type="domain" description="Solute-binding protein family 5" evidence="4">
    <location>
        <begin position="76"/>
        <end position="465"/>
    </location>
</feature>
<dbReference type="OrthoDB" id="9772924at2"/>
<dbReference type="GO" id="GO:0015833">
    <property type="term" value="P:peptide transport"/>
    <property type="evidence" value="ECO:0007669"/>
    <property type="project" value="TreeGrafter"/>
</dbReference>
<feature type="transmembrane region" description="Helical" evidence="3">
    <location>
        <begin position="605"/>
        <end position="621"/>
    </location>
</feature>
<feature type="region of interest" description="Disordered" evidence="2">
    <location>
        <begin position="569"/>
        <end position="601"/>
    </location>
</feature>